<dbReference type="GO" id="GO:0005634">
    <property type="term" value="C:nucleus"/>
    <property type="evidence" value="ECO:0000318"/>
    <property type="project" value="GO_Central"/>
</dbReference>
<dbReference type="KEGG" id="nta:107790714"/>
<dbReference type="GO" id="GO:0140662">
    <property type="term" value="F:ATP-dependent protein folding chaperone"/>
    <property type="evidence" value="ECO:0007669"/>
    <property type="project" value="InterPro"/>
</dbReference>
<evidence type="ECO:0000256" key="11">
    <source>
        <dbReference type="ARBA" id="ARBA00023180"/>
    </source>
</evidence>
<evidence type="ECO:0000256" key="14">
    <source>
        <dbReference type="ARBA" id="ARBA00055614"/>
    </source>
</evidence>
<evidence type="ECO:0000256" key="9">
    <source>
        <dbReference type="ARBA" id="ARBA00022840"/>
    </source>
</evidence>
<keyword evidence="9" id="KW-0067">ATP-binding</keyword>
<keyword evidence="17" id="KW-1185">Reference proteome</keyword>
<evidence type="ECO:0000256" key="8">
    <source>
        <dbReference type="ARBA" id="ARBA00022824"/>
    </source>
</evidence>
<reference evidence="17" key="1">
    <citation type="journal article" date="2014" name="Nat. Commun.">
        <title>The tobacco genome sequence and its comparison with those of tomato and potato.</title>
        <authorList>
            <person name="Sierro N."/>
            <person name="Battey J.N."/>
            <person name="Ouadi S."/>
            <person name="Bakaher N."/>
            <person name="Bovet L."/>
            <person name="Willig A."/>
            <person name="Goepfert S."/>
            <person name="Peitsch M.C."/>
            <person name="Ivanov N.V."/>
        </authorList>
    </citation>
    <scope>NUCLEOTIDE SEQUENCE [LARGE SCALE GENOMIC DNA]</scope>
</reference>
<evidence type="ECO:0000256" key="13">
    <source>
        <dbReference type="ARBA" id="ARBA00023242"/>
    </source>
</evidence>
<dbReference type="SMR" id="A0A1S3ZV02"/>
<dbReference type="FunFam" id="3.30.30.30:FF:000002">
    <property type="entry name" value="Heat shock 70 kDa protein 4"/>
    <property type="match status" value="1"/>
</dbReference>
<keyword evidence="10" id="KW-0346">Stress response</keyword>
<comment type="function">
    <text evidence="14">In cooperation with other chaperones, Hsp70s are key components that facilitate folding of de novo synthesized proteins, assist translocation of precursor proteins into organelles, and are responsible for degradation of damaged protein under stress conditions.</text>
</comment>
<dbReference type="GeneID" id="107790714"/>
<dbReference type="Pfam" id="PF00012">
    <property type="entry name" value="HSP70"/>
    <property type="match status" value="2"/>
</dbReference>
<evidence type="ECO:0000256" key="6">
    <source>
        <dbReference type="ARBA" id="ARBA00022553"/>
    </source>
</evidence>
<dbReference type="CDD" id="cd24095">
    <property type="entry name" value="ASKHA_NBD_HSP70_AtHsp70-14-like"/>
    <property type="match status" value="1"/>
</dbReference>
<dbReference type="FunFam" id="1.20.1270.10:FF:000002">
    <property type="entry name" value="Heat shock 70 kDa protein 4"/>
    <property type="match status" value="1"/>
</dbReference>
<evidence type="ECO:0000256" key="15">
    <source>
        <dbReference type="ARBA" id="ARBA00061090"/>
    </source>
</evidence>
<dbReference type="RefSeq" id="XP_016468159.1">
    <property type="nucleotide sequence ID" value="XM_016612673.1"/>
</dbReference>
<dbReference type="Gene3D" id="1.20.1270.10">
    <property type="match status" value="2"/>
</dbReference>
<dbReference type="PANTHER" id="PTHR45639:SF4">
    <property type="entry name" value="HSC70CB, ISOFORM G"/>
    <property type="match status" value="1"/>
</dbReference>
<sequence>MSVVGFDFGNESGVVAVARQRGIDVVLNDESKRETPAIVCFGEKQRFLGTAGAASSMMNPKNTISQIKRLIGRKFLDPELQRDLKALPFSVTEGPDGYPLIHARYLGEMRSFTPTQVLGMVFSDLKIIAEKNLNAAVVDCCIGIPVYFTDLQRRAVMDAATIAGLHPLRLIHETTATALAYGIYKTDLPENDQLNVAFVDIGHASMQVCIAGFKKGQLKILAHSFDRSLGGRDFDEALFQHFAAKFKEEYKIDVFQNARACIRLRAACEKLKKVLSANPEAPLSIECLMDEKDVRGFIKREEFEQICIPILERVKKPLEKALLEAGLTTDNVHSVEVVGSSSRVPAMMRILTEFFGKEPRRTMNASECVAKGCALQCAILSPTFKVREFQVNESFPFPIALSWKGSAPDAQNGAAENQQSTVVFPKGNPIPSVKALTFYRSGTFTTDVQYADVSELQAPAKISTYTIGPFQSTKSERAKLKVKVRLNLHGIVSVESATLLEEEEVEVPIVKEEPIKMDTDNFSADAAPSTTAETDENMQDAKGAADASGVENDVPESGDKPVEMATDTKAEVPKKKVKKTNVPVTELVYGALAAADVQKAVEKEFEMALQDRVMEETKDKKNAVEAYVYDMRNKLHDKYQEFVVDSEREQFIAKLQGVEDWLYEDGEDETKGVYIAKLEELKKQGDPIEQRYKEYTERGSVIDQLAYCINSYREAAMSNDQKFDHIDLADKQKVLNECVEAEAWLREKKQQQDSLPKHANPVLLSADVRRKAESLDKVCRPIMMKPKPAKPAPPETPTHAPAEGGEQQHQDAESPNPHSNHDTNADGAEVPPTAAEPMDTDKSEAK</sequence>
<dbReference type="FunFam" id="2.60.34.10:FF:000031">
    <property type="entry name" value="Heat shock 70 kDa protein 14"/>
    <property type="match status" value="1"/>
</dbReference>
<proteinExistence type="inferred from homology"/>
<keyword evidence="5" id="KW-0963">Cytoplasm</keyword>
<comment type="function">
    <text evidence="1">Probably plays a role in facilitating the assembly of multimeric protein complexes inside the ER.</text>
</comment>
<feature type="region of interest" description="Disordered" evidence="16">
    <location>
        <begin position="518"/>
        <end position="561"/>
    </location>
</feature>
<keyword evidence="8" id="KW-0256">Endoplasmic reticulum</keyword>
<comment type="subcellular location">
    <subcellularLocation>
        <location evidence="4">Cytoplasm</location>
    </subcellularLocation>
    <subcellularLocation>
        <location evidence="3">Endoplasmic reticulum lumen</location>
    </subcellularLocation>
    <subcellularLocation>
        <location evidence="2">Nucleus</location>
    </subcellularLocation>
</comment>
<keyword evidence="6" id="KW-0597">Phosphoprotein</keyword>
<dbReference type="OrthoDB" id="434160at2759"/>
<evidence type="ECO:0000256" key="3">
    <source>
        <dbReference type="ARBA" id="ARBA00004319"/>
    </source>
</evidence>
<dbReference type="InterPro" id="IPR029048">
    <property type="entry name" value="HSP70_C_sf"/>
</dbReference>
<gene>
    <name evidence="18" type="primary">LOC107790714</name>
</gene>
<evidence type="ECO:0000256" key="12">
    <source>
        <dbReference type="ARBA" id="ARBA00023186"/>
    </source>
</evidence>
<dbReference type="FunFam" id="3.30.420.40:FF:000171">
    <property type="entry name" value="Heat shock 70 kDa protein 4"/>
    <property type="match status" value="2"/>
</dbReference>
<evidence type="ECO:0000256" key="5">
    <source>
        <dbReference type="ARBA" id="ARBA00022490"/>
    </source>
</evidence>
<name>A0A1S3ZV02_TOBAC</name>
<evidence type="ECO:0000313" key="17">
    <source>
        <dbReference type="Proteomes" id="UP000790787"/>
    </source>
</evidence>
<keyword evidence="12" id="KW-0143">Chaperone</keyword>
<keyword evidence="7" id="KW-0547">Nucleotide-binding</keyword>
<dbReference type="PaxDb" id="4097-A0A1S3ZV02"/>
<dbReference type="GO" id="GO:0006457">
    <property type="term" value="P:protein folding"/>
    <property type="evidence" value="ECO:0000318"/>
    <property type="project" value="GO_Central"/>
</dbReference>
<evidence type="ECO:0000256" key="7">
    <source>
        <dbReference type="ARBA" id="ARBA00022741"/>
    </source>
</evidence>
<dbReference type="GO" id="GO:0005524">
    <property type="term" value="F:ATP binding"/>
    <property type="evidence" value="ECO:0007669"/>
    <property type="project" value="UniProtKB-KW"/>
</dbReference>
<evidence type="ECO:0000256" key="10">
    <source>
        <dbReference type="ARBA" id="ARBA00023016"/>
    </source>
</evidence>
<keyword evidence="11" id="KW-0325">Glycoprotein</keyword>
<evidence type="ECO:0000313" key="18">
    <source>
        <dbReference type="RefSeq" id="XP_016468159.1"/>
    </source>
</evidence>
<dbReference type="Gene3D" id="3.30.420.40">
    <property type="match status" value="2"/>
</dbReference>
<evidence type="ECO:0000256" key="1">
    <source>
        <dbReference type="ARBA" id="ARBA00003955"/>
    </source>
</evidence>
<dbReference type="InterPro" id="IPR043129">
    <property type="entry name" value="ATPase_NBD"/>
</dbReference>
<dbReference type="Gene3D" id="3.90.640.10">
    <property type="entry name" value="Actin, Chain A, domain 4"/>
    <property type="match status" value="1"/>
</dbReference>
<keyword evidence="13" id="KW-0539">Nucleus</keyword>
<dbReference type="GO" id="GO:0005788">
    <property type="term" value="C:endoplasmic reticulum lumen"/>
    <property type="evidence" value="ECO:0007669"/>
    <property type="project" value="UniProtKB-SubCell"/>
</dbReference>
<dbReference type="STRING" id="4097.A0A1S3ZV02"/>
<dbReference type="AlphaFoldDB" id="A0A1S3ZV02"/>
<evidence type="ECO:0000256" key="16">
    <source>
        <dbReference type="SAM" id="MobiDB-lite"/>
    </source>
</evidence>
<dbReference type="RefSeq" id="XP_016468159.1">
    <property type="nucleotide sequence ID" value="XM_016612673.2"/>
</dbReference>
<feature type="region of interest" description="Disordered" evidence="16">
    <location>
        <begin position="777"/>
        <end position="846"/>
    </location>
</feature>
<dbReference type="SUPFAM" id="SSF53067">
    <property type="entry name" value="Actin-like ATPase domain"/>
    <property type="match status" value="2"/>
</dbReference>
<dbReference type="PRINTS" id="PR00301">
    <property type="entry name" value="HEATSHOCK70"/>
</dbReference>
<comment type="similarity">
    <text evidence="15">Belongs to the heat shock protein 70 (TC 1.A.33) family. HSP110/SSE subfamily.</text>
</comment>
<dbReference type="Proteomes" id="UP000790787">
    <property type="component" value="Chromosome 8"/>
</dbReference>
<accession>A0A1S3ZV02</accession>
<dbReference type="FunFam" id="3.90.640.10:FF:000004">
    <property type="entry name" value="Heat shock 70 kDa protein 4"/>
    <property type="match status" value="1"/>
</dbReference>
<dbReference type="InterPro" id="IPR029047">
    <property type="entry name" value="HSP70_peptide-bd_sf"/>
</dbReference>
<dbReference type="GO" id="GO:0000774">
    <property type="term" value="F:adenyl-nucleotide exchange factor activity"/>
    <property type="evidence" value="ECO:0000318"/>
    <property type="project" value="GO_Central"/>
</dbReference>
<reference evidence="18" key="2">
    <citation type="submission" date="2025-08" db="UniProtKB">
        <authorList>
            <consortium name="RefSeq"/>
        </authorList>
    </citation>
    <scope>IDENTIFICATION</scope>
    <source>
        <tissue evidence="18">Leaf</tissue>
    </source>
</reference>
<dbReference type="Gene3D" id="3.30.30.30">
    <property type="match status" value="1"/>
</dbReference>
<dbReference type="OMA" id="YFYRHKL"/>
<evidence type="ECO:0000256" key="2">
    <source>
        <dbReference type="ARBA" id="ARBA00004123"/>
    </source>
</evidence>
<organism evidence="17 18">
    <name type="scientific">Nicotiana tabacum</name>
    <name type="common">Common tobacco</name>
    <dbReference type="NCBI Taxonomy" id="4097"/>
    <lineage>
        <taxon>Eukaryota</taxon>
        <taxon>Viridiplantae</taxon>
        <taxon>Streptophyta</taxon>
        <taxon>Embryophyta</taxon>
        <taxon>Tracheophyta</taxon>
        <taxon>Spermatophyta</taxon>
        <taxon>Magnoliopsida</taxon>
        <taxon>eudicotyledons</taxon>
        <taxon>Gunneridae</taxon>
        <taxon>Pentapetalae</taxon>
        <taxon>asterids</taxon>
        <taxon>lamiids</taxon>
        <taxon>Solanales</taxon>
        <taxon>Solanaceae</taxon>
        <taxon>Nicotianoideae</taxon>
        <taxon>Nicotianeae</taxon>
        <taxon>Nicotiana</taxon>
    </lineage>
</organism>
<dbReference type="PANTHER" id="PTHR45639">
    <property type="entry name" value="HSC70CB, ISOFORM G-RELATED"/>
    <property type="match status" value="1"/>
</dbReference>
<dbReference type="SUPFAM" id="SSF100920">
    <property type="entry name" value="Heat shock protein 70kD (HSP70), peptide-binding domain"/>
    <property type="match status" value="1"/>
</dbReference>
<dbReference type="SUPFAM" id="SSF100934">
    <property type="entry name" value="Heat shock protein 70kD (HSP70), C-terminal subdomain"/>
    <property type="match status" value="2"/>
</dbReference>
<dbReference type="InterPro" id="IPR013126">
    <property type="entry name" value="Hsp_70_fam"/>
</dbReference>
<protein>
    <submittedName>
        <fullName evidence="18">Heat shock 70 kDa protein 14-like</fullName>
    </submittedName>
    <submittedName>
        <fullName evidence="18">Heat shock 70 kDa protein 15-like</fullName>
    </submittedName>
</protein>
<evidence type="ECO:0000256" key="4">
    <source>
        <dbReference type="ARBA" id="ARBA00004496"/>
    </source>
</evidence>
<dbReference type="Gene3D" id="2.60.34.10">
    <property type="entry name" value="Substrate Binding Domain Of DNAk, Chain A, domain 1"/>
    <property type="match status" value="1"/>
</dbReference>
<dbReference type="GO" id="GO:0005829">
    <property type="term" value="C:cytosol"/>
    <property type="evidence" value="ECO:0000318"/>
    <property type="project" value="GO_Central"/>
</dbReference>